<dbReference type="RefSeq" id="XP_033388141.1">
    <property type="nucleotide sequence ID" value="XM_033520968.1"/>
</dbReference>
<evidence type="ECO:0000313" key="1">
    <source>
        <dbReference type="EMBL" id="KAF2019802.1"/>
    </source>
</evidence>
<name>A0A6A5Y2N6_9PLEO</name>
<keyword evidence="2" id="KW-1185">Reference proteome</keyword>
<accession>A0A6A5Y2N6</accession>
<reference evidence="1" key="1">
    <citation type="journal article" date="2020" name="Stud. Mycol.">
        <title>101 Dothideomycetes genomes: a test case for predicting lifestyles and emergence of pathogens.</title>
        <authorList>
            <person name="Haridas S."/>
            <person name="Albert R."/>
            <person name="Binder M."/>
            <person name="Bloem J."/>
            <person name="Labutti K."/>
            <person name="Salamov A."/>
            <person name="Andreopoulos B."/>
            <person name="Baker S."/>
            <person name="Barry K."/>
            <person name="Bills G."/>
            <person name="Bluhm B."/>
            <person name="Cannon C."/>
            <person name="Castanera R."/>
            <person name="Culley D."/>
            <person name="Daum C."/>
            <person name="Ezra D."/>
            <person name="Gonzalez J."/>
            <person name="Henrissat B."/>
            <person name="Kuo A."/>
            <person name="Liang C."/>
            <person name="Lipzen A."/>
            <person name="Lutzoni F."/>
            <person name="Magnuson J."/>
            <person name="Mondo S."/>
            <person name="Nolan M."/>
            <person name="Ohm R."/>
            <person name="Pangilinan J."/>
            <person name="Park H.-J."/>
            <person name="Ramirez L."/>
            <person name="Alfaro M."/>
            <person name="Sun H."/>
            <person name="Tritt A."/>
            <person name="Yoshinaga Y."/>
            <person name="Zwiers L.-H."/>
            <person name="Turgeon B."/>
            <person name="Goodwin S."/>
            <person name="Spatafora J."/>
            <person name="Crous P."/>
            <person name="Grigoriev I."/>
        </authorList>
    </citation>
    <scope>NUCLEOTIDE SEQUENCE</scope>
    <source>
        <strain evidence="1">CBS 175.79</strain>
    </source>
</reference>
<gene>
    <name evidence="1" type="ORF">BU24DRAFT_127423</name>
</gene>
<sequence length="121" mass="13731">MAAAANRKAKHSKLDPVHINVGLQQVYPDPEEPSLSRDLTLDIVAIPGLGANPEWTWVRDKVHWLRDSTMLGRKIPNARISVFQYQSQWFGKGSVDQQLDNVVDQLLYQLKRTRGVCLNPL</sequence>
<protein>
    <submittedName>
        <fullName evidence="1">Uncharacterized protein</fullName>
    </submittedName>
</protein>
<proteinExistence type="predicted"/>
<dbReference type="OrthoDB" id="427518at2759"/>
<dbReference type="GeneID" id="54278365"/>
<dbReference type="AlphaFoldDB" id="A0A6A5Y2N6"/>
<dbReference type="Proteomes" id="UP000799778">
    <property type="component" value="Unassembled WGS sequence"/>
</dbReference>
<dbReference type="EMBL" id="ML978067">
    <property type="protein sequence ID" value="KAF2019802.1"/>
    <property type="molecule type" value="Genomic_DNA"/>
</dbReference>
<organism evidence="1 2">
    <name type="scientific">Aaosphaeria arxii CBS 175.79</name>
    <dbReference type="NCBI Taxonomy" id="1450172"/>
    <lineage>
        <taxon>Eukaryota</taxon>
        <taxon>Fungi</taxon>
        <taxon>Dikarya</taxon>
        <taxon>Ascomycota</taxon>
        <taxon>Pezizomycotina</taxon>
        <taxon>Dothideomycetes</taxon>
        <taxon>Pleosporomycetidae</taxon>
        <taxon>Pleosporales</taxon>
        <taxon>Pleosporales incertae sedis</taxon>
        <taxon>Aaosphaeria</taxon>
    </lineage>
</organism>
<evidence type="ECO:0000313" key="2">
    <source>
        <dbReference type="Proteomes" id="UP000799778"/>
    </source>
</evidence>